<protein>
    <submittedName>
        <fullName evidence="2">Uncharacterized protein</fullName>
    </submittedName>
</protein>
<evidence type="ECO:0000313" key="3">
    <source>
        <dbReference type="Proteomes" id="UP000624325"/>
    </source>
</evidence>
<dbReference type="EMBL" id="BONC01000005">
    <property type="protein sequence ID" value="GIF55118.1"/>
    <property type="molecule type" value="Genomic_DNA"/>
</dbReference>
<organism evidence="2 3">
    <name type="scientific">Asanoa iriomotensis</name>
    <dbReference type="NCBI Taxonomy" id="234613"/>
    <lineage>
        <taxon>Bacteria</taxon>
        <taxon>Bacillati</taxon>
        <taxon>Actinomycetota</taxon>
        <taxon>Actinomycetes</taxon>
        <taxon>Micromonosporales</taxon>
        <taxon>Micromonosporaceae</taxon>
        <taxon>Asanoa</taxon>
    </lineage>
</organism>
<comment type="caution">
    <text evidence="2">The sequence shown here is derived from an EMBL/GenBank/DDBJ whole genome shotgun (WGS) entry which is preliminary data.</text>
</comment>
<keyword evidence="3" id="KW-1185">Reference proteome</keyword>
<accession>A0ABQ4BX61</accession>
<proteinExistence type="predicted"/>
<sequence>MQGADQPTGRAPPLTGAVGRDAVINGQAVGDNHEGASTHGAAGSARAVAKDSHQFLLTPRYATITTSRATGAPTVHFSQI</sequence>
<feature type="region of interest" description="Disordered" evidence="1">
    <location>
        <begin position="1"/>
        <end position="20"/>
    </location>
</feature>
<reference evidence="2 3" key="1">
    <citation type="submission" date="2021-01" db="EMBL/GenBank/DDBJ databases">
        <title>Whole genome shotgun sequence of Asanoa iriomotensis NBRC 100142.</title>
        <authorList>
            <person name="Komaki H."/>
            <person name="Tamura T."/>
        </authorList>
    </citation>
    <scope>NUCLEOTIDE SEQUENCE [LARGE SCALE GENOMIC DNA]</scope>
    <source>
        <strain evidence="2 3">NBRC 100142</strain>
    </source>
</reference>
<dbReference type="Proteomes" id="UP000624325">
    <property type="component" value="Unassembled WGS sequence"/>
</dbReference>
<name>A0ABQ4BX61_9ACTN</name>
<evidence type="ECO:0000313" key="2">
    <source>
        <dbReference type="EMBL" id="GIF55118.1"/>
    </source>
</evidence>
<gene>
    <name evidence="2" type="ORF">Air01nite_12130</name>
</gene>
<evidence type="ECO:0000256" key="1">
    <source>
        <dbReference type="SAM" id="MobiDB-lite"/>
    </source>
</evidence>
<feature type="region of interest" description="Disordered" evidence="1">
    <location>
        <begin position="27"/>
        <end position="48"/>
    </location>
</feature>